<dbReference type="GO" id="GO:0016491">
    <property type="term" value="F:oxidoreductase activity"/>
    <property type="evidence" value="ECO:0007669"/>
    <property type="project" value="UniProtKB-KW"/>
</dbReference>
<dbReference type="Proteomes" id="UP001595923">
    <property type="component" value="Unassembled WGS sequence"/>
</dbReference>
<dbReference type="Pfam" id="PF02770">
    <property type="entry name" value="Acyl-CoA_dh_M"/>
    <property type="match status" value="1"/>
</dbReference>
<dbReference type="InterPro" id="IPR036250">
    <property type="entry name" value="AcylCo_DH-like_C"/>
</dbReference>
<dbReference type="InterPro" id="IPR046373">
    <property type="entry name" value="Acyl-CoA_Oxase/DH_mid-dom_sf"/>
</dbReference>
<evidence type="ECO:0000313" key="9">
    <source>
        <dbReference type="EMBL" id="MFC4562091.1"/>
    </source>
</evidence>
<dbReference type="EMBL" id="JBHSFQ010000006">
    <property type="protein sequence ID" value="MFC4562091.1"/>
    <property type="molecule type" value="Genomic_DNA"/>
</dbReference>
<proteinExistence type="inferred from homology"/>
<dbReference type="EC" id="1.3.8.-" evidence="9"/>
<dbReference type="Gene3D" id="1.10.540.10">
    <property type="entry name" value="Acyl-CoA dehydrogenase/oxidase, N-terminal domain"/>
    <property type="match status" value="2"/>
</dbReference>
<dbReference type="InterPro" id="IPR009075">
    <property type="entry name" value="AcylCo_DH/oxidase_C"/>
</dbReference>
<dbReference type="Gene3D" id="1.20.140.10">
    <property type="entry name" value="Butyryl-CoA Dehydrogenase, subunit A, domain 3"/>
    <property type="match status" value="2"/>
</dbReference>
<evidence type="ECO:0000259" key="8">
    <source>
        <dbReference type="Pfam" id="PF02771"/>
    </source>
</evidence>
<evidence type="ECO:0000256" key="3">
    <source>
        <dbReference type="ARBA" id="ARBA00022630"/>
    </source>
</evidence>
<keyword evidence="10" id="KW-1185">Reference proteome</keyword>
<evidence type="ECO:0000256" key="2">
    <source>
        <dbReference type="ARBA" id="ARBA00009347"/>
    </source>
</evidence>
<organism evidence="9 10">
    <name type="scientific">Nocardiopsis mangrovi</name>
    <dbReference type="NCBI Taxonomy" id="1179818"/>
    <lineage>
        <taxon>Bacteria</taxon>
        <taxon>Bacillati</taxon>
        <taxon>Actinomycetota</taxon>
        <taxon>Actinomycetes</taxon>
        <taxon>Streptosporangiales</taxon>
        <taxon>Nocardiopsidaceae</taxon>
        <taxon>Nocardiopsis</taxon>
    </lineage>
</organism>
<gene>
    <name evidence="9" type="ORF">ACFO4E_09510</name>
</gene>
<evidence type="ECO:0000256" key="1">
    <source>
        <dbReference type="ARBA" id="ARBA00001974"/>
    </source>
</evidence>
<dbReference type="SUPFAM" id="SSF47203">
    <property type="entry name" value="Acyl-CoA dehydrogenase C-terminal domain-like"/>
    <property type="match status" value="2"/>
</dbReference>
<dbReference type="PANTHER" id="PTHR43292:SF4">
    <property type="entry name" value="ACYL-COA DEHYDROGENASE FADE34"/>
    <property type="match status" value="1"/>
</dbReference>
<comment type="cofactor">
    <cofactor evidence="1">
        <name>FAD</name>
        <dbReference type="ChEBI" id="CHEBI:57692"/>
    </cofactor>
</comment>
<accession>A0ABV9DTL3</accession>
<dbReference type="InterPro" id="IPR006091">
    <property type="entry name" value="Acyl-CoA_Oxase/DH_mid-dom"/>
</dbReference>
<dbReference type="InterPro" id="IPR052161">
    <property type="entry name" value="Mycobact_Acyl-CoA_DH"/>
</dbReference>
<dbReference type="PANTHER" id="PTHR43292">
    <property type="entry name" value="ACYL-COA DEHYDROGENASE"/>
    <property type="match status" value="1"/>
</dbReference>
<evidence type="ECO:0000259" key="7">
    <source>
        <dbReference type="Pfam" id="PF02770"/>
    </source>
</evidence>
<feature type="domain" description="Acyl-CoA dehydrogenase/oxidase N-terminal" evidence="8">
    <location>
        <begin position="6"/>
        <end position="97"/>
    </location>
</feature>
<dbReference type="InterPro" id="IPR009100">
    <property type="entry name" value="AcylCoA_DH/oxidase_NM_dom_sf"/>
</dbReference>
<protein>
    <submittedName>
        <fullName evidence="9">Acyl-CoA dehydrogenase</fullName>
        <ecNumber evidence="9">1.3.8.-</ecNumber>
    </submittedName>
</protein>
<name>A0ABV9DTL3_9ACTN</name>
<dbReference type="Pfam" id="PF02771">
    <property type="entry name" value="Acyl-CoA_dh_N"/>
    <property type="match status" value="2"/>
</dbReference>
<feature type="domain" description="Acyl-CoA dehydrogenase/oxidase C-terminal" evidence="6">
    <location>
        <begin position="237"/>
        <end position="373"/>
    </location>
</feature>
<dbReference type="Gene3D" id="2.40.110.10">
    <property type="entry name" value="Butyryl-CoA Dehydrogenase, subunit A, domain 2"/>
    <property type="match status" value="1"/>
</dbReference>
<comment type="caution">
    <text evidence="9">The sequence shown here is derived from an EMBL/GenBank/DDBJ whole genome shotgun (WGS) entry which is preliminary data.</text>
</comment>
<evidence type="ECO:0000259" key="6">
    <source>
        <dbReference type="Pfam" id="PF00441"/>
    </source>
</evidence>
<dbReference type="SUPFAM" id="SSF56645">
    <property type="entry name" value="Acyl-CoA dehydrogenase NM domain-like"/>
    <property type="match status" value="2"/>
</dbReference>
<feature type="domain" description="Acyl-CoA dehydrogenase/oxidase N-terminal" evidence="8">
    <location>
        <begin position="397"/>
        <end position="499"/>
    </location>
</feature>
<evidence type="ECO:0000313" key="10">
    <source>
        <dbReference type="Proteomes" id="UP001595923"/>
    </source>
</evidence>
<comment type="similarity">
    <text evidence="2">Belongs to the acyl-CoA dehydrogenase family.</text>
</comment>
<feature type="domain" description="Acyl-CoA dehydrogenase/oxidase C-terminal" evidence="6">
    <location>
        <begin position="610"/>
        <end position="758"/>
    </location>
</feature>
<reference evidence="10" key="1">
    <citation type="journal article" date="2019" name="Int. J. Syst. Evol. Microbiol.">
        <title>The Global Catalogue of Microorganisms (GCM) 10K type strain sequencing project: providing services to taxonomists for standard genome sequencing and annotation.</title>
        <authorList>
            <consortium name="The Broad Institute Genomics Platform"/>
            <consortium name="The Broad Institute Genome Sequencing Center for Infectious Disease"/>
            <person name="Wu L."/>
            <person name="Ma J."/>
        </authorList>
    </citation>
    <scope>NUCLEOTIDE SEQUENCE [LARGE SCALE GENOMIC DNA]</scope>
    <source>
        <strain evidence="10">XZYJ18</strain>
    </source>
</reference>
<dbReference type="RefSeq" id="WP_378572969.1">
    <property type="nucleotide sequence ID" value="NZ_JBHSFQ010000006.1"/>
</dbReference>
<evidence type="ECO:0000256" key="4">
    <source>
        <dbReference type="ARBA" id="ARBA00022827"/>
    </source>
</evidence>
<sequence length="766" mass="80334">MAIGLTAEHDELAAAVRGWIERTVPRDGGQGATDPDEERAAAAVRPDFWPALARQGLLGLHLAEEHGGQGGGLLELCVALEELGRGLVPGPFLPTVLASAAIDRAHAAGAHGPRDPGARTRAALLRDLAGGTRTAALALGPPLEAATAGDGTRSLNGTLTPVLCGTLADVLVVPIDDEGVERWAVIDAAGLRVEALPSLDLGRPVARAEAVATPLPEGAVLPGLTRGDVDALVGVLAGAEATGVAAWCLHAAAGYARLREQFGRPIGQFQGVKHMCARMAIAVEQARAVVWDAARAAGTAHDGGAGTDPGSGTGSDPADAGFAAAAAGLIAPDTALACARDCIQVHGGIGFTWEHDAHRYLRRASTLRILAGPGGDRAVRVADLALAGRRRRVGLDLEDTADRELRERVRSGVASLAAIDDDKERFAAMADGGWVAPHLPRPWGRGAGPLEQLLIQQELRRSGVRGPSLAIGAWVLPSLAGYGSTAQQERFLGPTLRGELTWCQLFSEPGAGSDLASLSLSAERVEGGYRLNGQKIWTSMAHAAHWGICLARTDPGAPDKHDGITYLLVDMAAPGVRVRPLRELTGDTMFNEVFFADVFVPDDCVVGEPGQGWRVARNTLTNERVALSSGTGLGAGVPELVAFCTQFPARVEERDARVEFGRLIAEGQAIELLGLRVTLKRLSGIEPGAESSVRKLLGVEFSQRVADAIWERQGGSAVCEDMRAGNGIWARFMLFGRSMTIYGGTTQVQLNIIAERLLGLPRDPEA</sequence>
<dbReference type="InterPro" id="IPR037069">
    <property type="entry name" value="AcylCoA_DH/ox_N_sf"/>
</dbReference>
<dbReference type="Pfam" id="PF00441">
    <property type="entry name" value="Acyl-CoA_dh_1"/>
    <property type="match status" value="2"/>
</dbReference>
<keyword evidence="3" id="KW-0285">Flavoprotein</keyword>
<keyword evidence="5 9" id="KW-0560">Oxidoreductase</keyword>
<feature type="domain" description="Acyl-CoA oxidase/dehydrogenase middle" evidence="7">
    <location>
        <begin position="503"/>
        <end position="598"/>
    </location>
</feature>
<evidence type="ECO:0000256" key="5">
    <source>
        <dbReference type="ARBA" id="ARBA00023002"/>
    </source>
</evidence>
<keyword evidence="4" id="KW-0274">FAD</keyword>
<dbReference type="InterPro" id="IPR013786">
    <property type="entry name" value="AcylCoA_DH/ox_N"/>
</dbReference>